<feature type="compositionally biased region" description="Polar residues" evidence="1">
    <location>
        <begin position="14"/>
        <end position="23"/>
    </location>
</feature>
<feature type="compositionally biased region" description="Basic residues" evidence="1">
    <location>
        <begin position="1"/>
        <end position="12"/>
    </location>
</feature>
<dbReference type="AlphaFoldDB" id="A0A218YUJ9"/>
<keyword evidence="4" id="KW-1185">Reference proteome</keyword>
<dbReference type="EMBL" id="MZNU01000365">
    <property type="protein sequence ID" value="OWO99273.1"/>
    <property type="molecule type" value="Genomic_DNA"/>
</dbReference>
<dbReference type="InParanoid" id="A0A218YUJ9"/>
<accession>A0A218YUJ9</accession>
<gene>
    <name evidence="3" type="ORF">B2J93_1161</name>
</gene>
<dbReference type="OrthoDB" id="5598028at2759"/>
<protein>
    <recommendedName>
        <fullName evidence="2">YMC020W-like alpha/beta hydrolase domain-containing protein</fullName>
    </recommendedName>
</protein>
<name>A0A218YUJ9_9HELO</name>
<feature type="compositionally biased region" description="Basic and acidic residues" evidence="1">
    <location>
        <begin position="165"/>
        <end position="184"/>
    </location>
</feature>
<comment type="caution">
    <text evidence="3">The sequence shown here is derived from an EMBL/GenBank/DDBJ whole genome shotgun (WGS) entry which is preliminary data.</text>
</comment>
<dbReference type="InterPro" id="IPR058934">
    <property type="entry name" value="YMC020W-like"/>
</dbReference>
<evidence type="ECO:0000256" key="1">
    <source>
        <dbReference type="SAM" id="MobiDB-lite"/>
    </source>
</evidence>
<proteinExistence type="predicted"/>
<sequence length="802" mass="87267">MGLSRKSKRPRTKALSTDEQAGSSKLLVEESSSTIPCPPIDESSCFFENQVQDAPKLLNSVKSDASSKTLNAKGSWYGTWPRKSTASTQVARESILADKPTNASAVDLSRFETKNSPATTAARPPYMYLGKSKETIDITMGGTLDVDGSADKDDKITNKASWATEHTRTEPIRQTPKLEDETSKDGGSSKVDAAPARPAMSSGWLGSWLSRPTGDVPTVPDKSPEVAPTIQTGDKPVIGEQLSQVAIPTKEIQPEESSKPVPPPASSSSWFGIWTTAVPFHVTEAPKQEVPVNVQESESDSIMKDHPASPSSKSDQPVPAPGSSWAFWSSDSTKKITTDLESPDGQNRLAVTGESSQDNPQPAKTATIRESKNTKSSKRSRSQSPEAGVAPLKVSQSETSKSPSAPVHRAGKTSPPNLLIPSVQSTYRLIENPTILQQISRILLRGHQKPVKHVYLTREAPKIKKALAVGIHGLFPAPLLRTVIGQPTGTSIRFANHAAEAIRRWTDKHGCLDCEIEKVALEGEGKIADRVDNLWKLLLNWIDQVRKADFVLIACHSQGVPVALMLVAKLIEFGVVTTGKIGLCAMAGVSLGPFADYKSRLFSGSAGELFEFANPESTVSKRYEDSLKVAVKYGARVTYCGSIDDQLVSMESSIFSTVSHPYIFRTVLSHLVGFALKLRNLGVSDHGLIRELSAPLAGSLYTGEGHSRLYDDGNVYDLAVEFALETTSVGDVPLDIKKYVIPTNANPYVLPWIMRGLLEEDFVKTELDQETTQLLKQFDNWKPATKVLKDVKYRLEAVRSRL</sequence>
<feature type="region of interest" description="Disordered" evidence="1">
    <location>
        <begin position="285"/>
        <end position="419"/>
    </location>
</feature>
<evidence type="ECO:0000259" key="2">
    <source>
        <dbReference type="Pfam" id="PF26147"/>
    </source>
</evidence>
<dbReference type="InterPro" id="IPR058933">
    <property type="entry name" value="YMC020W-like_ab_hydrolase"/>
</dbReference>
<feature type="region of interest" description="Disordered" evidence="1">
    <location>
        <begin position="250"/>
        <end position="269"/>
    </location>
</feature>
<feature type="region of interest" description="Disordered" evidence="1">
    <location>
        <begin position="159"/>
        <end position="239"/>
    </location>
</feature>
<feature type="compositionally biased region" description="Polar residues" evidence="1">
    <location>
        <begin position="353"/>
        <end position="364"/>
    </location>
</feature>
<evidence type="ECO:0000313" key="3">
    <source>
        <dbReference type="EMBL" id="OWO99273.1"/>
    </source>
</evidence>
<feature type="domain" description="YMC020W-like alpha/beta hydrolase" evidence="2">
    <location>
        <begin position="420"/>
        <end position="761"/>
    </location>
</feature>
<dbReference type="PANTHER" id="PTHR47349:SF1">
    <property type="entry name" value="AER328WP"/>
    <property type="match status" value="1"/>
</dbReference>
<dbReference type="Proteomes" id="UP000242519">
    <property type="component" value="Unassembled WGS sequence"/>
</dbReference>
<feature type="region of interest" description="Disordered" evidence="1">
    <location>
        <begin position="1"/>
        <end position="36"/>
    </location>
</feature>
<dbReference type="Pfam" id="PF26147">
    <property type="entry name" value="AB_HYDROLASE_YMC0-YMC35"/>
    <property type="match status" value="1"/>
</dbReference>
<reference evidence="3 4" key="1">
    <citation type="submission" date="2017-04" db="EMBL/GenBank/DDBJ databases">
        <title>Draft genome sequence of Marssonina coronaria NL1: causal agent of apple blotch.</title>
        <authorList>
            <person name="Cheng Q."/>
        </authorList>
    </citation>
    <scope>NUCLEOTIDE SEQUENCE [LARGE SCALE GENOMIC DNA]</scope>
    <source>
        <strain evidence="3 4">NL1</strain>
    </source>
</reference>
<feature type="compositionally biased region" description="Polar residues" evidence="1">
    <location>
        <begin position="394"/>
        <end position="403"/>
    </location>
</feature>
<evidence type="ECO:0000313" key="4">
    <source>
        <dbReference type="Proteomes" id="UP000242519"/>
    </source>
</evidence>
<dbReference type="PANTHER" id="PTHR47349">
    <property type="entry name" value="CHROMOSOME 8, WHOLE GENOME SHOTGUN SEQUENCE"/>
    <property type="match status" value="1"/>
</dbReference>
<organism evidence="3 4">
    <name type="scientific">Diplocarpon coronariae</name>
    <dbReference type="NCBI Taxonomy" id="2795749"/>
    <lineage>
        <taxon>Eukaryota</taxon>
        <taxon>Fungi</taxon>
        <taxon>Dikarya</taxon>
        <taxon>Ascomycota</taxon>
        <taxon>Pezizomycotina</taxon>
        <taxon>Leotiomycetes</taxon>
        <taxon>Helotiales</taxon>
        <taxon>Drepanopezizaceae</taxon>
        <taxon>Diplocarpon</taxon>
    </lineage>
</organism>